<dbReference type="SUPFAM" id="SSF48576">
    <property type="entry name" value="Terpenoid synthases"/>
    <property type="match status" value="1"/>
</dbReference>
<evidence type="ECO:0000313" key="3">
    <source>
        <dbReference type="Proteomes" id="UP001305779"/>
    </source>
</evidence>
<evidence type="ECO:0000313" key="2">
    <source>
        <dbReference type="EMBL" id="KAK4505977.1"/>
    </source>
</evidence>
<dbReference type="InterPro" id="IPR008949">
    <property type="entry name" value="Isoprenoid_synthase_dom_sf"/>
</dbReference>
<dbReference type="Proteomes" id="UP001305779">
    <property type="component" value="Unassembled WGS sequence"/>
</dbReference>
<dbReference type="Gene3D" id="1.10.600.10">
    <property type="entry name" value="Farnesyl Diphosphate Synthase"/>
    <property type="match status" value="1"/>
</dbReference>
<keyword evidence="3" id="KW-1185">Reference proteome</keyword>
<reference evidence="2 3" key="1">
    <citation type="journal article" date="2023" name="G3 (Bethesda)">
        <title>A chromosome-level genome assembly of Zasmidium syzygii isolated from banana leaves.</title>
        <authorList>
            <person name="van Westerhoven A.C."/>
            <person name="Mehrabi R."/>
            <person name="Talebi R."/>
            <person name="Steentjes M.B.F."/>
            <person name="Corcolon B."/>
            <person name="Chong P.A."/>
            <person name="Kema G.H.J."/>
            <person name="Seidl M.F."/>
        </authorList>
    </citation>
    <scope>NUCLEOTIDE SEQUENCE [LARGE SCALE GENOMIC DNA]</scope>
    <source>
        <strain evidence="2 3">P124</strain>
    </source>
</reference>
<organism evidence="2 3">
    <name type="scientific">Zasmidium cellare</name>
    <name type="common">Wine cellar mold</name>
    <name type="synonym">Racodium cellare</name>
    <dbReference type="NCBI Taxonomy" id="395010"/>
    <lineage>
        <taxon>Eukaryota</taxon>
        <taxon>Fungi</taxon>
        <taxon>Dikarya</taxon>
        <taxon>Ascomycota</taxon>
        <taxon>Pezizomycotina</taxon>
        <taxon>Dothideomycetes</taxon>
        <taxon>Dothideomycetidae</taxon>
        <taxon>Mycosphaerellales</taxon>
        <taxon>Mycosphaerellaceae</taxon>
        <taxon>Zasmidium</taxon>
    </lineage>
</organism>
<gene>
    <name evidence="2" type="ORF">PRZ48_003942</name>
</gene>
<sequence>MTVSLARADSGVGHTLKSASKEQYSQCEEQEQPMIHPLVRDVKMQVDEYVLQNWDFQDDDSRREFVGQNISSVASYYFPSALDDRIYLVSRLLAVLFLIAESLIQFDIDDGEEYIEALEDAVKGHWLPDESIPAVWMLCGIFDEIRAQDYMLADDIIETAFAHLRRFATLES</sequence>
<proteinExistence type="predicted"/>
<protein>
    <submittedName>
        <fullName evidence="2">Uncharacterized protein</fullName>
    </submittedName>
</protein>
<accession>A0ABR0EWH8</accession>
<name>A0ABR0EWH8_ZASCE</name>
<feature type="region of interest" description="Disordered" evidence="1">
    <location>
        <begin position="1"/>
        <end position="25"/>
    </location>
</feature>
<evidence type="ECO:0000256" key="1">
    <source>
        <dbReference type="SAM" id="MobiDB-lite"/>
    </source>
</evidence>
<comment type="caution">
    <text evidence="2">The sequence shown here is derived from an EMBL/GenBank/DDBJ whole genome shotgun (WGS) entry which is preliminary data.</text>
</comment>
<dbReference type="EMBL" id="JAXOVC010000002">
    <property type="protein sequence ID" value="KAK4505977.1"/>
    <property type="molecule type" value="Genomic_DNA"/>
</dbReference>